<evidence type="ECO:0000256" key="1">
    <source>
        <dbReference type="ARBA" id="ARBA00005466"/>
    </source>
</evidence>
<dbReference type="InterPro" id="IPR006094">
    <property type="entry name" value="Oxid_FAD_bind_N"/>
</dbReference>
<feature type="transmembrane region" description="Helical" evidence="3">
    <location>
        <begin position="12"/>
        <end position="32"/>
    </location>
</feature>
<evidence type="ECO:0000313" key="6">
    <source>
        <dbReference type="Proteomes" id="UP001243330"/>
    </source>
</evidence>
<dbReference type="PANTHER" id="PTHR13878:SF91">
    <property type="entry name" value="FAD BINDING DOMAIN PROTEIN (AFU_ORTHOLOGUE AFUA_6G12070)-RELATED"/>
    <property type="match status" value="1"/>
</dbReference>
<dbReference type="PANTHER" id="PTHR13878">
    <property type="entry name" value="GULONOLACTONE OXIDASE"/>
    <property type="match status" value="1"/>
</dbReference>
<keyword evidence="3" id="KW-0472">Membrane</keyword>
<reference evidence="5" key="1">
    <citation type="submission" date="2023-01" db="EMBL/GenBank/DDBJ databases">
        <title>Colletotrichum chrysophilum M932 genome sequence.</title>
        <authorList>
            <person name="Baroncelli R."/>
        </authorList>
    </citation>
    <scope>NUCLEOTIDE SEQUENCE</scope>
    <source>
        <strain evidence="5">M932</strain>
    </source>
</reference>
<dbReference type="InterPro" id="IPR036318">
    <property type="entry name" value="FAD-bd_PCMH-like_sf"/>
</dbReference>
<dbReference type="GO" id="GO:0071949">
    <property type="term" value="F:FAD binding"/>
    <property type="evidence" value="ECO:0007669"/>
    <property type="project" value="InterPro"/>
</dbReference>
<accession>A0AAD9A963</accession>
<evidence type="ECO:0000259" key="4">
    <source>
        <dbReference type="PROSITE" id="PS51387"/>
    </source>
</evidence>
<dbReference type="EMBL" id="JAQOWY010000342">
    <property type="protein sequence ID" value="KAK1843758.1"/>
    <property type="molecule type" value="Genomic_DNA"/>
</dbReference>
<dbReference type="InterPro" id="IPR016169">
    <property type="entry name" value="FAD-bd_PCMH_sub2"/>
</dbReference>
<dbReference type="GO" id="GO:0016491">
    <property type="term" value="F:oxidoreductase activity"/>
    <property type="evidence" value="ECO:0007669"/>
    <property type="project" value="UniProtKB-KW"/>
</dbReference>
<evidence type="ECO:0000256" key="3">
    <source>
        <dbReference type="SAM" id="Phobius"/>
    </source>
</evidence>
<keyword evidence="3" id="KW-1133">Transmembrane helix</keyword>
<gene>
    <name evidence="5" type="ORF">CCHR01_13625</name>
</gene>
<dbReference type="Pfam" id="PF01565">
    <property type="entry name" value="FAD_binding_4"/>
    <property type="match status" value="1"/>
</dbReference>
<keyword evidence="2" id="KW-0560">Oxidoreductase</keyword>
<dbReference type="Pfam" id="PF08031">
    <property type="entry name" value="BBE"/>
    <property type="match status" value="1"/>
</dbReference>
<proteinExistence type="inferred from homology"/>
<feature type="domain" description="FAD-binding PCMH-type" evidence="4">
    <location>
        <begin position="148"/>
        <end position="331"/>
    </location>
</feature>
<comment type="similarity">
    <text evidence="1">Belongs to the oxygen-dependent FAD-linked oxidoreductase family.</text>
</comment>
<dbReference type="PROSITE" id="PS51387">
    <property type="entry name" value="FAD_PCMH"/>
    <property type="match status" value="1"/>
</dbReference>
<dbReference type="Proteomes" id="UP001243330">
    <property type="component" value="Unassembled WGS sequence"/>
</dbReference>
<name>A0AAD9A963_9PEZI</name>
<evidence type="ECO:0000256" key="2">
    <source>
        <dbReference type="ARBA" id="ARBA00023002"/>
    </source>
</evidence>
<organism evidence="5 6">
    <name type="scientific">Colletotrichum chrysophilum</name>
    <dbReference type="NCBI Taxonomy" id="1836956"/>
    <lineage>
        <taxon>Eukaryota</taxon>
        <taxon>Fungi</taxon>
        <taxon>Dikarya</taxon>
        <taxon>Ascomycota</taxon>
        <taxon>Pezizomycotina</taxon>
        <taxon>Sordariomycetes</taxon>
        <taxon>Hypocreomycetidae</taxon>
        <taxon>Glomerellales</taxon>
        <taxon>Glomerellaceae</taxon>
        <taxon>Colletotrichum</taxon>
        <taxon>Colletotrichum gloeosporioides species complex</taxon>
    </lineage>
</organism>
<keyword evidence="3" id="KW-0812">Transmembrane</keyword>
<dbReference type="AlphaFoldDB" id="A0AAD9A963"/>
<dbReference type="InterPro" id="IPR012951">
    <property type="entry name" value="BBE"/>
</dbReference>
<comment type="caution">
    <text evidence="5">The sequence shown here is derived from an EMBL/GenBank/DDBJ whole genome shotgun (WGS) entry which is preliminary data.</text>
</comment>
<keyword evidence="6" id="KW-1185">Reference proteome</keyword>
<sequence length="603" mass="66057">MKHYWDILGGRADLIVSTIMHISCSLLLYGLLVSYKTVSAAVLLSHSDLTDGIDTLNDTLGGRVHNAEPFALACFTSFEGAVRLRNESLCAERQENYHSPIYRSNVPAAYMYEQSTICASDPLSQDQCVLNTSDPLDPDAWDGVGCRLGNLPSWWLEVREAEDVVEAFDWARKTGGKLSIKNSGHSFVLDSSMKGSLLLWTRNLRQVRHEPDFIPEGCPDEQSFDVITTDAGVSSAEAYEFADTVGRTILGGYSPTVGISGGWVQGAGHSVLSNVYGLGVDRVIQFTVVTPDGSTRVANRCQNTELFWALRGGGGGTFGVVLESSHVVEPVVPMAVADIGIPPDDKEAYGEWMELLVDTAVALAEDGWGGHIYGNSLVHVSPLMTTVEDAEASLSKLIAFADAHGGHVNVTIAPNWLSFFTDHVLADSVAVGNLRLINTRLVPVAIFTNDTLRAGLKGFLREIIGQGGSPYIPVDSPYLFRPDALNPSAVHPGWYDSLWIVGQQSIWEWNSTLEERVDVVRQMQANTERQREVTPGGFSYMNEASPFMSEWEEAMFGENYGRLLEVKRMVDPDGLLSCWRCVGWTHEEAQASCYGAFNDVRTT</sequence>
<evidence type="ECO:0000313" key="5">
    <source>
        <dbReference type="EMBL" id="KAK1843758.1"/>
    </source>
</evidence>
<protein>
    <submittedName>
        <fullName evidence="5">Isoamyl alcohol</fullName>
    </submittedName>
</protein>
<dbReference type="SUPFAM" id="SSF56176">
    <property type="entry name" value="FAD-binding/transporter-associated domain-like"/>
    <property type="match status" value="1"/>
</dbReference>
<dbReference type="InterPro" id="IPR050432">
    <property type="entry name" value="FAD-linked_Oxidoreductases_BP"/>
</dbReference>
<dbReference type="InterPro" id="IPR016166">
    <property type="entry name" value="FAD-bd_PCMH"/>
</dbReference>
<dbReference type="Gene3D" id="3.30.465.10">
    <property type="match status" value="2"/>
</dbReference>